<gene>
    <name evidence="1" type="ORF">B0H17DRAFT_1113832</name>
</gene>
<accession>A0AAD7FH97</accession>
<evidence type="ECO:0000313" key="2">
    <source>
        <dbReference type="Proteomes" id="UP001221757"/>
    </source>
</evidence>
<protein>
    <submittedName>
        <fullName evidence="1">Uncharacterized protein</fullName>
    </submittedName>
</protein>
<name>A0AAD7FH97_MYCRO</name>
<dbReference type="AlphaFoldDB" id="A0AAD7FH97"/>
<sequence length="87" mass="9777">MSSRRPPAIALVHANIALSQVVDPHNLPKTVSKERSASKKTIIYAVRFFSHRRLVRDLSIFPSLIFSSSLLLFSSQSCSSFPRRASY</sequence>
<organism evidence="1 2">
    <name type="scientific">Mycena rosella</name>
    <name type="common">Pink bonnet</name>
    <name type="synonym">Agaricus rosellus</name>
    <dbReference type="NCBI Taxonomy" id="1033263"/>
    <lineage>
        <taxon>Eukaryota</taxon>
        <taxon>Fungi</taxon>
        <taxon>Dikarya</taxon>
        <taxon>Basidiomycota</taxon>
        <taxon>Agaricomycotina</taxon>
        <taxon>Agaricomycetes</taxon>
        <taxon>Agaricomycetidae</taxon>
        <taxon>Agaricales</taxon>
        <taxon>Marasmiineae</taxon>
        <taxon>Mycenaceae</taxon>
        <taxon>Mycena</taxon>
    </lineage>
</organism>
<dbReference type="EMBL" id="JARKIE010000712">
    <property type="protein sequence ID" value="KAJ7620028.1"/>
    <property type="molecule type" value="Genomic_DNA"/>
</dbReference>
<evidence type="ECO:0000313" key="1">
    <source>
        <dbReference type="EMBL" id="KAJ7620028.1"/>
    </source>
</evidence>
<proteinExistence type="predicted"/>
<keyword evidence="2" id="KW-1185">Reference proteome</keyword>
<comment type="caution">
    <text evidence="1">The sequence shown here is derived from an EMBL/GenBank/DDBJ whole genome shotgun (WGS) entry which is preliminary data.</text>
</comment>
<reference evidence="1" key="1">
    <citation type="submission" date="2023-03" db="EMBL/GenBank/DDBJ databases">
        <title>Massive genome expansion in bonnet fungi (Mycena s.s.) driven by repeated elements and novel gene families across ecological guilds.</title>
        <authorList>
            <consortium name="Lawrence Berkeley National Laboratory"/>
            <person name="Harder C.B."/>
            <person name="Miyauchi S."/>
            <person name="Viragh M."/>
            <person name="Kuo A."/>
            <person name="Thoen E."/>
            <person name="Andreopoulos B."/>
            <person name="Lu D."/>
            <person name="Skrede I."/>
            <person name="Drula E."/>
            <person name="Henrissat B."/>
            <person name="Morin E."/>
            <person name="Kohler A."/>
            <person name="Barry K."/>
            <person name="LaButti K."/>
            <person name="Morin E."/>
            <person name="Salamov A."/>
            <person name="Lipzen A."/>
            <person name="Mereny Z."/>
            <person name="Hegedus B."/>
            <person name="Baldrian P."/>
            <person name="Stursova M."/>
            <person name="Weitz H."/>
            <person name="Taylor A."/>
            <person name="Grigoriev I.V."/>
            <person name="Nagy L.G."/>
            <person name="Martin F."/>
            <person name="Kauserud H."/>
        </authorList>
    </citation>
    <scope>NUCLEOTIDE SEQUENCE</scope>
    <source>
        <strain evidence="1">CBHHK067</strain>
    </source>
</reference>
<dbReference type="Proteomes" id="UP001221757">
    <property type="component" value="Unassembled WGS sequence"/>
</dbReference>